<feature type="transmembrane region" description="Helical" evidence="6">
    <location>
        <begin position="695"/>
        <end position="714"/>
    </location>
</feature>
<comment type="caution">
    <text evidence="8">The sequence shown here is derived from an EMBL/GenBank/DDBJ whole genome shotgun (WGS) entry which is preliminary data.</text>
</comment>
<accession>A0ABT8UK61</accession>
<dbReference type="InterPro" id="IPR050545">
    <property type="entry name" value="Mycobact_MmpL"/>
</dbReference>
<protein>
    <submittedName>
        <fullName evidence="8">Efflux RND transporter permease subunit</fullName>
    </submittedName>
</protein>
<feature type="transmembrane region" description="Helical" evidence="6">
    <location>
        <begin position="396"/>
        <end position="420"/>
    </location>
</feature>
<proteinExistence type="predicted"/>
<dbReference type="EMBL" id="JAUMSQ010000113">
    <property type="protein sequence ID" value="MDO3637215.1"/>
    <property type="molecule type" value="Genomic_DNA"/>
</dbReference>
<name>A0ABT8UK61_9MYCO</name>
<feature type="transmembrane region" description="Helical" evidence="6">
    <location>
        <begin position="203"/>
        <end position="236"/>
    </location>
</feature>
<dbReference type="InterPro" id="IPR004869">
    <property type="entry name" value="MMPL_dom"/>
</dbReference>
<evidence type="ECO:0000256" key="4">
    <source>
        <dbReference type="ARBA" id="ARBA00022989"/>
    </source>
</evidence>
<sequence>MPRTVDSAEPTADITRAWLYRWGVAIATHRRPILVVWAAILVGCVLAYPVLEQRLGGMDFGVQGSESADVDRLLSQYFPSFGAEQDVIVFQSAITTADTPQYQAAVRQTLAAARGVAGVKDIIDPYAGSGQISPDRRVAIALIGIDGDMAQRSTVADQLQNVVSSQTGGPVAAAITGYSPVQNDSVQLQNEDVKRAEAIGVSIALVLLIFALGALAAAVVPVGVALAGLLVAVGSMLVASTVIDFDSLMMSMATMIGVGVGVDYAMFIVSRFREELGRAGVTSRRDDDNIAAAVGQSLNTAGKTILASGIIVMISLCSLLVMQAPVFRNIAVGVAIAVLSTLVVALTLLPALLAVLGPAVNRGALPKRWRPAEITDTQTTSSGWARWARLVMKRPLPFGAMTLLVLLVAAAPVLGIRYGLDMGTSALADKPSGRAAATLTANFPAGTLSPVEIVATGPDGSPLTVGQAQQVQRLIGQAARDQRVGAVLPVQESQGRQLITVVSDVAFDSAAAESLVRDLRAAAAEAATNGGPAIVIGGSTAEFVDLSDEMTSKLPLVIALVLASSMLFLMVVFRSVVLPLKAVLMNMLATGAALGLTVAVFQWGIGESVLDFTSPGFLQVYLPTVVFAVLFGLSMDYEVFLIRRMREYWDSGHDNELAVAAGLTHTARPITAAAAIMVAVFGSFVTANVLELKQIGFALAIAVAIDAVIVRLVLVPAMMRVLGQWNWWTPKLAFRAGSSHAEKP</sequence>
<keyword evidence="5 6" id="KW-0472">Membrane</keyword>
<feature type="transmembrane region" description="Helical" evidence="6">
    <location>
        <begin position="32"/>
        <end position="51"/>
    </location>
</feature>
<dbReference type="Proteomes" id="UP001168823">
    <property type="component" value="Unassembled WGS sequence"/>
</dbReference>
<evidence type="ECO:0000313" key="8">
    <source>
        <dbReference type="EMBL" id="MDO3637215.1"/>
    </source>
</evidence>
<feature type="transmembrane region" description="Helical" evidence="6">
    <location>
        <begin position="670"/>
        <end position="689"/>
    </location>
</feature>
<dbReference type="RefSeq" id="WP_302914846.1">
    <property type="nucleotide sequence ID" value="NZ_JAUMSQ010000113.1"/>
</dbReference>
<evidence type="ECO:0000256" key="6">
    <source>
        <dbReference type="SAM" id="Phobius"/>
    </source>
</evidence>
<dbReference type="PROSITE" id="PS50156">
    <property type="entry name" value="SSD"/>
    <property type="match status" value="1"/>
</dbReference>
<keyword evidence="4 6" id="KW-1133">Transmembrane helix</keyword>
<feature type="transmembrane region" description="Helical" evidence="6">
    <location>
        <begin position="554"/>
        <end position="573"/>
    </location>
</feature>
<evidence type="ECO:0000256" key="5">
    <source>
        <dbReference type="ARBA" id="ARBA00023136"/>
    </source>
</evidence>
<evidence type="ECO:0000256" key="1">
    <source>
        <dbReference type="ARBA" id="ARBA00004651"/>
    </source>
</evidence>
<comment type="subcellular location">
    <subcellularLocation>
        <location evidence="1">Cell membrane</location>
        <topology evidence="1">Multi-pass membrane protein</topology>
    </subcellularLocation>
</comment>
<gene>
    <name evidence="8" type="ORF">Q2100_15835</name>
</gene>
<organism evidence="8 9">
    <name type="scientific">Mycolicibacterium arseniciresistens</name>
    <dbReference type="NCBI Taxonomy" id="3062257"/>
    <lineage>
        <taxon>Bacteria</taxon>
        <taxon>Bacillati</taxon>
        <taxon>Actinomycetota</taxon>
        <taxon>Actinomycetes</taxon>
        <taxon>Mycobacteriales</taxon>
        <taxon>Mycobacteriaceae</taxon>
        <taxon>Mycolicibacterium</taxon>
    </lineage>
</organism>
<dbReference type="PANTHER" id="PTHR33406:SF13">
    <property type="entry name" value="MEMBRANE PROTEIN YDFJ"/>
    <property type="match status" value="1"/>
</dbReference>
<feature type="domain" description="SSD" evidence="7">
    <location>
        <begin position="228"/>
        <end position="355"/>
    </location>
</feature>
<feature type="transmembrane region" description="Helical" evidence="6">
    <location>
        <begin position="330"/>
        <end position="360"/>
    </location>
</feature>
<keyword evidence="2" id="KW-1003">Cell membrane</keyword>
<evidence type="ECO:0000313" key="9">
    <source>
        <dbReference type="Proteomes" id="UP001168823"/>
    </source>
</evidence>
<dbReference type="InterPro" id="IPR000731">
    <property type="entry name" value="SSD"/>
</dbReference>
<dbReference type="SUPFAM" id="SSF82866">
    <property type="entry name" value="Multidrug efflux transporter AcrB transmembrane domain"/>
    <property type="match status" value="2"/>
</dbReference>
<evidence type="ECO:0000256" key="3">
    <source>
        <dbReference type="ARBA" id="ARBA00022692"/>
    </source>
</evidence>
<feature type="transmembrane region" description="Helical" evidence="6">
    <location>
        <begin position="305"/>
        <end position="324"/>
    </location>
</feature>
<dbReference type="PANTHER" id="PTHR33406">
    <property type="entry name" value="MEMBRANE PROTEIN MJ1562-RELATED"/>
    <property type="match status" value="1"/>
</dbReference>
<feature type="transmembrane region" description="Helical" evidence="6">
    <location>
        <begin position="248"/>
        <end position="269"/>
    </location>
</feature>
<feature type="transmembrane region" description="Helical" evidence="6">
    <location>
        <begin position="617"/>
        <end position="637"/>
    </location>
</feature>
<evidence type="ECO:0000256" key="2">
    <source>
        <dbReference type="ARBA" id="ARBA00022475"/>
    </source>
</evidence>
<dbReference type="Gene3D" id="1.20.1640.10">
    <property type="entry name" value="Multidrug efflux transporter AcrB transmembrane domain"/>
    <property type="match status" value="2"/>
</dbReference>
<dbReference type="Pfam" id="PF03176">
    <property type="entry name" value="MMPL"/>
    <property type="match status" value="2"/>
</dbReference>
<keyword evidence="9" id="KW-1185">Reference proteome</keyword>
<evidence type="ECO:0000259" key="7">
    <source>
        <dbReference type="PROSITE" id="PS50156"/>
    </source>
</evidence>
<reference evidence="8" key="1">
    <citation type="submission" date="2023-07" db="EMBL/GenBank/DDBJ databases">
        <title>Mycolicibacterium sp. nov., a novel bacterial species.</title>
        <authorList>
            <person name="Cao Y."/>
        </authorList>
    </citation>
    <scope>NUCLEOTIDE SEQUENCE</scope>
    <source>
        <strain evidence="8">KC 300</strain>
    </source>
</reference>
<feature type="transmembrane region" description="Helical" evidence="6">
    <location>
        <begin position="585"/>
        <end position="605"/>
    </location>
</feature>
<keyword evidence="3 6" id="KW-0812">Transmembrane</keyword>